<feature type="transmembrane region" description="Helical" evidence="2">
    <location>
        <begin position="343"/>
        <end position="363"/>
    </location>
</feature>
<dbReference type="OrthoDB" id="2118637at2759"/>
<feature type="compositionally biased region" description="Polar residues" evidence="1">
    <location>
        <begin position="92"/>
        <end position="113"/>
    </location>
</feature>
<dbReference type="OMA" id="WHIVIAG"/>
<feature type="region of interest" description="Disordered" evidence="1">
    <location>
        <begin position="78"/>
        <end position="122"/>
    </location>
</feature>
<gene>
    <name evidence="3" type="ORF">SPPG_06343</name>
</gene>
<dbReference type="InParanoid" id="A0A0L0HBV4"/>
<dbReference type="Gene3D" id="1.10.167.10">
    <property type="entry name" value="Regulator of G-protein Signalling 4, domain 2"/>
    <property type="match status" value="1"/>
</dbReference>
<evidence type="ECO:0000256" key="2">
    <source>
        <dbReference type="SAM" id="Phobius"/>
    </source>
</evidence>
<evidence type="ECO:0000313" key="4">
    <source>
        <dbReference type="Proteomes" id="UP000053201"/>
    </source>
</evidence>
<dbReference type="SUPFAM" id="SSF48097">
    <property type="entry name" value="Regulator of G-protein signaling, RGS"/>
    <property type="match status" value="1"/>
</dbReference>
<feature type="transmembrane region" description="Helical" evidence="2">
    <location>
        <begin position="244"/>
        <end position="263"/>
    </location>
</feature>
<keyword evidence="2" id="KW-1133">Transmembrane helix</keyword>
<keyword evidence="2" id="KW-0472">Membrane</keyword>
<dbReference type="PANTHER" id="PTHR39466">
    <property type="entry name" value="RGS DOMAIN-CONTAINING PROTEIN"/>
    <property type="match status" value="1"/>
</dbReference>
<reference evidence="3 4" key="1">
    <citation type="submission" date="2009-08" db="EMBL/GenBank/DDBJ databases">
        <title>The Genome Sequence of Spizellomyces punctatus strain DAOM BR117.</title>
        <authorList>
            <consortium name="The Broad Institute Genome Sequencing Platform"/>
            <person name="Russ C."/>
            <person name="Cuomo C."/>
            <person name="Shea T."/>
            <person name="Young S.K."/>
            <person name="Zeng Q."/>
            <person name="Koehrsen M."/>
            <person name="Haas B."/>
            <person name="Borodovsky M."/>
            <person name="Guigo R."/>
            <person name="Alvarado L."/>
            <person name="Berlin A."/>
            <person name="Bochicchio J."/>
            <person name="Borenstein D."/>
            <person name="Chapman S."/>
            <person name="Chen Z."/>
            <person name="Engels R."/>
            <person name="Freedman E."/>
            <person name="Gellesch M."/>
            <person name="Goldberg J."/>
            <person name="Griggs A."/>
            <person name="Gujja S."/>
            <person name="Heiman D."/>
            <person name="Hepburn T."/>
            <person name="Howarth C."/>
            <person name="Jen D."/>
            <person name="Larson L."/>
            <person name="Lewis B."/>
            <person name="Mehta T."/>
            <person name="Park D."/>
            <person name="Pearson M."/>
            <person name="Roberts A."/>
            <person name="Saif S."/>
            <person name="Shenoy N."/>
            <person name="Sisk P."/>
            <person name="Stolte C."/>
            <person name="Sykes S."/>
            <person name="Thomson T."/>
            <person name="Walk T."/>
            <person name="White J."/>
            <person name="Yandava C."/>
            <person name="Burger G."/>
            <person name="Gray M.W."/>
            <person name="Holland P.W.H."/>
            <person name="King N."/>
            <person name="Lang F.B.F."/>
            <person name="Roger A.J."/>
            <person name="Ruiz-Trillo I."/>
            <person name="Lander E."/>
            <person name="Nusbaum C."/>
        </authorList>
    </citation>
    <scope>NUCLEOTIDE SEQUENCE [LARGE SCALE GENOMIC DNA]</scope>
    <source>
        <strain evidence="3 4">DAOM BR117</strain>
    </source>
</reference>
<dbReference type="InterPro" id="IPR036305">
    <property type="entry name" value="RGS_sf"/>
</dbReference>
<feature type="transmembrane region" description="Helical" evidence="2">
    <location>
        <begin position="275"/>
        <end position="293"/>
    </location>
</feature>
<dbReference type="PANTHER" id="PTHR39466:SF1">
    <property type="entry name" value="RGS DOMAIN-CONTAINING PROTEIN"/>
    <property type="match status" value="1"/>
</dbReference>
<dbReference type="InterPro" id="IPR044926">
    <property type="entry name" value="RGS_subdomain_2"/>
</dbReference>
<feature type="compositionally biased region" description="Low complexity" evidence="1">
    <location>
        <begin position="1"/>
        <end position="16"/>
    </location>
</feature>
<evidence type="ECO:0000256" key="1">
    <source>
        <dbReference type="SAM" id="MobiDB-lite"/>
    </source>
</evidence>
<accession>A0A0L0HBV4</accession>
<dbReference type="Proteomes" id="UP000053201">
    <property type="component" value="Unassembled WGS sequence"/>
</dbReference>
<proteinExistence type="predicted"/>
<dbReference type="EMBL" id="KQ257460">
    <property type="protein sequence ID" value="KNC98662.1"/>
    <property type="molecule type" value="Genomic_DNA"/>
</dbReference>
<dbReference type="GeneID" id="27689659"/>
<feature type="region of interest" description="Disordered" evidence="1">
    <location>
        <begin position="1"/>
        <end position="21"/>
    </location>
</feature>
<keyword evidence="4" id="KW-1185">Reference proteome</keyword>
<organism evidence="3 4">
    <name type="scientific">Spizellomyces punctatus (strain DAOM BR117)</name>
    <dbReference type="NCBI Taxonomy" id="645134"/>
    <lineage>
        <taxon>Eukaryota</taxon>
        <taxon>Fungi</taxon>
        <taxon>Fungi incertae sedis</taxon>
        <taxon>Chytridiomycota</taxon>
        <taxon>Chytridiomycota incertae sedis</taxon>
        <taxon>Chytridiomycetes</taxon>
        <taxon>Spizellomycetales</taxon>
        <taxon>Spizellomycetaceae</taxon>
        <taxon>Spizellomyces</taxon>
    </lineage>
</organism>
<sequence>MTGVTSTTSVKSSTSTKKPKKSLSVRDSTLLKILQGKTCYPLSLGEFKKFLETREFSAENLAVVEWFISYRTRFNALPTSERERSPPPASSDQQGTLGALSIGSNASRTSTPDSPGGEGPTISLANQDLEFFQVLFQGFDAQNTPDIKLDQKLVADIGRKDQPFRSEVNAAIKLFFTTEGSMELNVPGTMRKEIVSNAALTTHPAVFAPAVKHCFDIMQSSSLPSFMRFAAQNIQKDSRIDRGVKGIVCFILAFIMTFLLIWFNKSRWTRLGTFPLFQLSASFLYTVHTRMCLLNHMGRKKEVIIVDQDLEKDGRDDDNPRGKLLIHTVEEPMVFDMQTRIKLETLALATVIGACLTTIAVAIPEHF</sequence>
<dbReference type="AlphaFoldDB" id="A0A0L0HBV4"/>
<protein>
    <recommendedName>
        <fullName evidence="5">RGS domain-containing protein</fullName>
    </recommendedName>
</protein>
<name>A0A0L0HBV4_SPIPD</name>
<evidence type="ECO:0008006" key="5">
    <source>
        <dbReference type="Google" id="ProtNLM"/>
    </source>
</evidence>
<dbReference type="VEuPathDB" id="FungiDB:SPPG_06343"/>
<evidence type="ECO:0000313" key="3">
    <source>
        <dbReference type="EMBL" id="KNC98662.1"/>
    </source>
</evidence>
<keyword evidence="2" id="KW-0812">Transmembrane</keyword>
<dbReference type="RefSeq" id="XP_016606702.1">
    <property type="nucleotide sequence ID" value="XM_016754558.1"/>
</dbReference>